<name>A0AA35TUX6_GEOBA</name>
<dbReference type="InterPro" id="IPR003644">
    <property type="entry name" value="Calx_beta"/>
</dbReference>
<dbReference type="AlphaFoldDB" id="A0AA35TUX6"/>
<dbReference type="SUPFAM" id="SSF141072">
    <property type="entry name" value="CalX-like"/>
    <property type="match status" value="1"/>
</dbReference>
<reference evidence="5" key="1">
    <citation type="submission" date="2023-03" db="EMBL/GenBank/DDBJ databases">
        <authorList>
            <person name="Steffen K."/>
            <person name="Cardenas P."/>
        </authorList>
    </citation>
    <scope>NUCLEOTIDE SEQUENCE</scope>
</reference>
<dbReference type="Pfam" id="PF03160">
    <property type="entry name" value="Calx-beta"/>
    <property type="match status" value="1"/>
</dbReference>
<feature type="domain" description="Calx-beta" evidence="4">
    <location>
        <begin position="27"/>
        <end position="133"/>
    </location>
</feature>
<evidence type="ECO:0000313" key="6">
    <source>
        <dbReference type="Proteomes" id="UP001174909"/>
    </source>
</evidence>
<evidence type="ECO:0000256" key="1">
    <source>
        <dbReference type="ARBA" id="ARBA00022729"/>
    </source>
</evidence>
<dbReference type="InterPro" id="IPR038081">
    <property type="entry name" value="CalX-like_sf"/>
</dbReference>
<evidence type="ECO:0000259" key="4">
    <source>
        <dbReference type="Pfam" id="PF03160"/>
    </source>
</evidence>
<protein>
    <recommendedName>
        <fullName evidence="4">Calx-beta domain-containing protein</fullName>
    </recommendedName>
</protein>
<dbReference type="Gene3D" id="2.60.40.2030">
    <property type="match status" value="1"/>
</dbReference>
<keyword evidence="1" id="KW-0732">Signal</keyword>
<proteinExistence type="predicted"/>
<sequence length="159" mass="17247">MILPSSSVAITDTTSELSLKILTYFATIRFSELMYSVMEGNQLSFMTEVESQVTLAREVEVTVTLMDGTAIAPGDYMAGPMTLTLTGSGGTAMVNIVNDTFPEVDEMFDMMLSSNDPSVSIVEDTATVTINDSGELFPLLYSPYIRGTNKYKLSSLTCT</sequence>
<comment type="caution">
    <text evidence="5">The sequence shown here is derived from an EMBL/GenBank/DDBJ whole genome shotgun (WGS) entry which is preliminary data.</text>
</comment>
<keyword evidence="3" id="KW-0106">Calcium</keyword>
<accession>A0AA35TUX6</accession>
<gene>
    <name evidence="5" type="ORF">GBAR_LOCUS29958</name>
</gene>
<organism evidence="5 6">
    <name type="scientific">Geodia barretti</name>
    <name type="common">Barrett's horny sponge</name>
    <dbReference type="NCBI Taxonomy" id="519541"/>
    <lineage>
        <taxon>Eukaryota</taxon>
        <taxon>Metazoa</taxon>
        <taxon>Porifera</taxon>
        <taxon>Demospongiae</taxon>
        <taxon>Heteroscleromorpha</taxon>
        <taxon>Tetractinellida</taxon>
        <taxon>Astrophorina</taxon>
        <taxon>Geodiidae</taxon>
        <taxon>Geodia</taxon>
    </lineage>
</organism>
<evidence type="ECO:0000256" key="2">
    <source>
        <dbReference type="ARBA" id="ARBA00022737"/>
    </source>
</evidence>
<evidence type="ECO:0000313" key="5">
    <source>
        <dbReference type="EMBL" id="CAI8054913.1"/>
    </source>
</evidence>
<keyword evidence="2" id="KW-0677">Repeat</keyword>
<dbReference type="Proteomes" id="UP001174909">
    <property type="component" value="Unassembled WGS sequence"/>
</dbReference>
<dbReference type="GO" id="GO:0016020">
    <property type="term" value="C:membrane"/>
    <property type="evidence" value="ECO:0007669"/>
    <property type="project" value="InterPro"/>
</dbReference>
<dbReference type="EMBL" id="CASHTH010004223">
    <property type="protein sequence ID" value="CAI8054913.1"/>
    <property type="molecule type" value="Genomic_DNA"/>
</dbReference>
<evidence type="ECO:0000256" key="3">
    <source>
        <dbReference type="ARBA" id="ARBA00022837"/>
    </source>
</evidence>
<keyword evidence="6" id="KW-1185">Reference proteome</keyword>
<dbReference type="GO" id="GO:0007154">
    <property type="term" value="P:cell communication"/>
    <property type="evidence" value="ECO:0007669"/>
    <property type="project" value="InterPro"/>
</dbReference>